<evidence type="ECO:0000313" key="3">
    <source>
        <dbReference type="Proteomes" id="UP001551329"/>
    </source>
</evidence>
<gene>
    <name evidence="2" type="ORF">AB0A88_23150</name>
</gene>
<feature type="region of interest" description="Disordered" evidence="1">
    <location>
        <begin position="1"/>
        <end position="43"/>
    </location>
</feature>
<dbReference type="EMBL" id="JBEZAE010000015">
    <property type="protein sequence ID" value="MEU7073025.1"/>
    <property type="molecule type" value="Genomic_DNA"/>
</dbReference>
<accession>A0ABV3CFF6</accession>
<evidence type="ECO:0000256" key="1">
    <source>
        <dbReference type="SAM" id="MobiDB-lite"/>
    </source>
</evidence>
<reference evidence="2 3" key="1">
    <citation type="submission" date="2024-06" db="EMBL/GenBank/DDBJ databases">
        <title>The Natural Products Discovery Center: Release of the First 8490 Sequenced Strains for Exploring Actinobacteria Biosynthetic Diversity.</title>
        <authorList>
            <person name="Kalkreuter E."/>
            <person name="Kautsar S.A."/>
            <person name="Yang D."/>
            <person name="Bader C.D."/>
            <person name="Teijaro C.N."/>
            <person name="Fluegel L."/>
            <person name="Davis C.M."/>
            <person name="Simpson J.R."/>
            <person name="Lauterbach L."/>
            <person name="Steele A.D."/>
            <person name="Gui C."/>
            <person name="Meng S."/>
            <person name="Li G."/>
            <person name="Viehrig K."/>
            <person name="Ye F."/>
            <person name="Su P."/>
            <person name="Kiefer A.F."/>
            <person name="Nichols A."/>
            <person name="Cepeda A.J."/>
            <person name="Yan W."/>
            <person name="Fan B."/>
            <person name="Jiang Y."/>
            <person name="Adhikari A."/>
            <person name="Zheng C.-J."/>
            <person name="Schuster L."/>
            <person name="Cowan T.M."/>
            <person name="Smanski M.J."/>
            <person name="Chevrette M.G."/>
            <person name="De Carvalho L.P.S."/>
            <person name="Shen B."/>
        </authorList>
    </citation>
    <scope>NUCLEOTIDE SEQUENCE [LARGE SCALE GENOMIC DNA]</scope>
    <source>
        <strain evidence="2 3">NPDC045974</strain>
    </source>
</reference>
<protein>
    <submittedName>
        <fullName evidence="2">Uncharacterized protein</fullName>
    </submittedName>
</protein>
<proteinExistence type="predicted"/>
<organism evidence="2 3">
    <name type="scientific">Streptomyces narbonensis</name>
    <dbReference type="NCBI Taxonomy" id="67333"/>
    <lineage>
        <taxon>Bacteria</taxon>
        <taxon>Bacillati</taxon>
        <taxon>Actinomycetota</taxon>
        <taxon>Actinomycetes</taxon>
        <taxon>Kitasatosporales</taxon>
        <taxon>Streptomycetaceae</taxon>
        <taxon>Streptomyces</taxon>
    </lineage>
</organism>
<name>A0ABV3CFF6_9ACTN</name>
<dbReference type="RefSeq" id="WP_358476339.1">
    <property type="nucleotide sequence ID" value="NZ_JBEZAE010000015.1"/>
</dbReference>
<evidence type="ECO:0000313" key="2">
    <source>
        <dbReference type="EMBL" id="MEU7073025.1"/>
    </source>
</evidence>
<keyword evidence="3" id="KW-1185">Reference proteome</keyword>
<sequence>MFHELERHTAPSILIDPETGLPPDVTPDGHPVTPSSEAAARSQRRPLCQSCLDDVAAGGPVAFSVRLKGEQTAVAIAYEEPLLDDEGRVQAVRCPAAGCGAVVDLVDGRLDRHFMLGRECHTSGVPVRMGEG</sequence>
<dbReference type="Proteomes" id="UP001551329">
    <property type="component" value="Unassembled WGS sequence"/>
</dbReference>
<comment type="caution">
    <text evidence="2">The sequence shown here is derived from an EMBL/GenBank/DDBJ whole genome shotgun (WGS) entry which is preliminary data.</text>
</comment>